<gene>
    <name evidence="5" type="ORF">EV386_2699</name>
</gene>
<keyword evidence="2" id="KW-0472">Membrane</keyword>
<sequence>MSIRWRKATSLALPGVVSTLSLVASASLVAFAGPAAAADGPTGALTAGTHYASDVAWVEDDNGWGPVELDHNNGARAVPDPDRGPISIRGTKYAKGLGVHAPSSIVYDVGHRCTQLLGEVGIDDSQSPKGRVDFVVVLDDAEAFRVARKGTDSAAPLNVDLRGVGKVELRVEAGPEGPGNDHADWADLRFVCSDTFEAPPLRLTPKGVDLAHLAPGSAVSIVVDGATPLAQVTVRFGDAEAHATADHAGRAIVSWVVPSDAPAGALAVTASAPAKFGATARGSLEARVVAVSGRAHFVDCSAPTPGDGGEASPLSSIDQLNAVASFGPGDSVRFRRGVECHGTFAPKGSGADVAPIVVSPYGPGNEPATVNGDGALAALRFTNVSHWTVRGMRVVNPGEPTVRRTGILYETTDGVARSGVVITDNLVEDVGGATKKDAPDMQPYVQSGAIVVRGDGKGPFHGVTITGNRVKDAGGGAIKISAPDTSTDRNTAVHIAHNDLRDIGGDAVVVHNSAAPLIEHNVAIGLGQGKYPFRGGNFAGMWPFNSDDPTFQFNVVGNSSWSKYDSTAWDCDIKNTGTCLFQYNYSFGNSGGFYLNCVGGCSGGATKTDVVLRYNIAQDDCRLAGASSGTGKHLVYNNTFVCTTRPFEDDMKGPREFTNNIVVSPGGSLRTSGAVYSHNAYWGGITPPAGETGAVLGDPGLVALGSGQTSRDLPGYRLRAGSPLLGAGAQVAGAEVVGPAERDFFGAPIPATPNIGADQGPGVAPEAPTFEQAVNVTSVAGAGNRRNAAITTDFRAFSREALAAAGLDTGAKATAFGAQVDWHPRPVGTPDSVKAAGQTIALSGEGRSLLVVGFSTGEAKPRTATVTYQDGTSQEVTIDLPLWDAGRVSRDDVATLAVARQHLIRSTAFLPSDHGPVDDSRLVDGDAAVFAQRIPLTGRALASLTLPEGSPVVGEGVTLFALALNDAPTNDAPTSGADPDAVTPTPTPSATAVTPTPTPNAVAPTPTPTPNAVAPTPTPTPNAVAPTPTPSATAAPTVAPTPTPAPSASAAAQPTPSRARPGVPAGARPTRPSASPSPSPSPSAASSRASVGPRDRLAATGSDALLLGAVAAALLTLTGAGLWLAARRRRSDPEGQ</sequence>
<keyword evidence="3" id="KW-0732">Signal</keyword>
<accession>A0A4Q7M5U2</accession>
<feature type="compositionally biased region" description="Low complexity" evidence="1">
    <location>
        <begin position="1064"/>
        <end position="1074"/>
    </location>
</feature>
<dbReference type="InterPro" id="IPR012334">
    <property type="entry name" value="Pectin_lyas_fold"/>
</dbReference>
<evidence type="ECO:0000256" key="1">
    <source>
        <dbReference type="SAM" id="MobiDB-lite"/>
    </source>
</evidence>
<name>A0A4Q7M5U2_9MICO</name>
<dbReference type="SUPFAM" id="SSF49785">
    <property type="entry name" value="Galactose-binding domain-like"/>
    <property type="match status" value="1"/>
</dbReference>
<feature type="transmembrane region" description="Helical" evidence="2">
    <location>
        <begin position="1104"/>
        <end position="1126"/>
    </location>
</feature>
<dbReference type="SUPFAM" id="SSF51126">
    <property type="entry name" value="Pectin lyase-like"/>
    <property type="match status" value="1"/>
</dbReference>
<protein>
    <submittedName>
        <fullName evidence="5">NPCBM/NEW2 domain-containing protein</fullName>
    </submittedName>
</protein>
<dbReference type="AlphaFoldDB" id="A0A4Q7M5U2"/>
<evidence type="ECO:0000256" key="3">
    <source>
        <dbReference type="SAM" id="SignalP"/>
    </source>
</evidence>
<dbReference type="InterPro" id="IPR013222">
    <property type="entry name" value="Glyco_hyd_98_carb-bd"/>
</dbReference>
<dbReference type="InterPro" id="IPR008979">
    <property type="entry name" value="Galactose-bd-like_sf"/>
</dbReference>
<feature type="chain" id="PRO_5020367967" evidence="3">
    <location>
        <begin position="38"/>
        <end position="1136"/>
    </location>
</feature>
<evidence type="ECO:0000313" key="5">
    <source>
        <dbReference type="EMBL" id="RZS62367.1"/>
    </source>
</evidence>
<feature type="compositionally biased region" description="Low complexity" evidence="1">
    <location>
        <begin position="1046"/>
        <end position="1057"/>
    </location>
</feature>
<dbReference type="SMART" id="SM00776">
    <property type="entry name" value="NPCBM"/>
    <property type="match status" value="1"/>
</dbReference>
<dbReference type="Proteomes" id="UP000293852">
    <property type="component" value="Unassembled WGS sequence"/>
</dbReference>
<dbReference type="InterPro" id="IPR006626">
    <property type="entry name" value="PbH1"/>
</dbReference>
<keyword evidence="2" id="KW-0812">Transmembrane</keyword>
<dbReference type="Pfam" id="PF08305">
    <property type="entry name" value="NPCBM"/>
    <property type="match status" value="1"/>
</dbReference>
<proteinExistence type="predicted"/>
<dbReference type="Gene3D" id="2.160.20.10">
    <property type="entry name" value="Single-stranded right-handed beta-helix, Pectin lyase-like"/>
    <property type="match status" value="1"/>
</dbReference>
<comment type="caution">
    <text evidence="5">The sequence shown here is derived from an EMBL/GenBank/DDBJ whole genome shotgun (WGS) entry which is preliminary data.</text>
</comment>
<keyword evidence="6" id="KW-1185">Reference proteome</keyword>
<dbReference type="InterPro" id="IPR038637">
    <property type="entry name" value="NPCBM_sf"/>
</dbReference>
<organism evidence="5 6">
    <name type="scientific">Xylanimonas ulmi</name>
    <dbReference type="NCBI Taxonomy" id="228973"/>
    <lineage>
        <taxon>Bacteria</taxon>
        <taxon>Bacillati</taxon>
        <taxon>Actinomycetota</taxon>
        <taxon>Actinomycetes</taxon>
        <taxon>Micrococcales</taxon>
        <taxon>Promicromonosporaceae</taxon>
        <taxon>Xylanimonas</taxon>
    </lineage>
</organism>
<feature type="compositionally biased region" description="Low complexity" evidence="1">
    <location>
        <begin position="981"/>
        <end position="1038"/>
    </location>
</feature>
<dbReference type="Gene3D" id="2.60.120.1060">
    <property type="entry name" value="NPCBM/NEW2 domain"/>
    <property type="match status" value="1"/>
</dbReference>
<dbReference type="SMART" id="SM00710">
    <property type="entry name" value="PbH1"/>
    <property type="match status" value="5"/>
</dbReference>
<reference evidence="5 6" key="1">
    <citation type="submission" date="2019-02" db="EMBL/GenBank/DDBJ databases">
        <title>Sequencing the genomes of 1000 actinobacteria strains.</title>
        <authorList>
            <person name="Klenk H.-P."/>
        </authorList>
    </citation>
    <scope>NUCLEOTIDE SEQUENCE [LARGE SCALE GENOMIC DNA]</scope>
    <source>
        <strain evidence="5 6">DSM 16932</strain>
    </source>
</reference>
<evidence type="ECO:0000313" key="6">
    <source>
        <dbReference type="Proteomes" id="UP000293852"/>
    </source>
</evidence>
<feature type="signal peptide" evidence="3">
    <location>
        <begin position="1"/>
        <end position="37"/>
    </location>
</feature>
<evidence type="ECO:0000259" key="4">
    <source>
        <dbReference type="SMART" id="SM00776"/>
    </source>
</evidence>
<feature type="domain" description="Glycosyl hydrolase family 98 putative carbohydrate-binding module" evidence="4">
    <location>
        <begin position="46"/>
        <end position="192"/>
    </location>
</feature>
<dbReference type="InterPro" id="IPR011050">
    <property type="entry name" value="Pectin_lyase_fold/virulence"/>
</dbReference>
<feature type="region of interest" description="Disordered" evidence="1">
    <location>
        <begin position="970"/>
        <end position="1095"/>
    </location>
</feature>
<dbReference type="PRINTS" id="PR01217">
    <property type="entry name" value="PRICHEXTENSN"/>
</dbReference>
<evidence type="ECO:0000256" key="2">
    <source>
        <dbReference type="SAM" id="Phobius"/>
    </source>
</evidence>
<dbReference type="EMBL" id="SGWX01000001">
    <property type="protein sequence ID" value="RZS62367.1"/>
    <property type="molecule type" value="Genomic_DNA"/>
</dbReference>
<keyword evidence="2" id="KW-1133">Transmembrane helix</keyword>